<keyword evidence="2" id="KW-0418">Kinase</keyword>
<dbReference type="AlphaFoldDB" id="A0A832DMD1"/>
<accession>A0A832DMD1</accession>
<organism evidence="2">
    <name type="scientific">Ignavibacterium album</name>
    <dbReference type="NCBI Taxonomy" id="591197"/>
    <lineage>
        <taxon>Bacteria</taxon>
        <taxon>Pseudomonadati</taxon>
        <taxon>Ignavibacteriota</taxon>
        <taxon>Ignavibacteria</taxon>
        <taxon>Ignavibacteriales</taxon>
        <taxon>Ignavibacteriaceae</taxon>
        <taxon>Ignavibacterium</taxon>
    </lineage>
</organism>
<sequence>MMNIKTNKFLILIELSLFIFRNKNIITMRKLTFTFLLTTLLSYQSLAQVQISINVQAHSVKENEKVFISGNSSQLGEWNPGLIMLDKIDSLNWTKTFTFKKGEFIEFKFTKGDWSKEALNDNKTVPGNHNLNVTSDTTLNFIIKYWKDEIKVNIPDSITGKYIHLKNFESKFVQSRDIIIWLPPDYDSSDSKRFSVLYMHDGQNIFNPATSSLGYDWRIDEITDSLISLGEIPSMIVVGIYNSGRRFYEYSNTEEGENYMKFIVSELKPFIDSKYKTLPDRNNTFVGGSSMGGLISFMLGWEYPEVFSRMICVSPAFKIRNVDYVSLVKKYEGKKKPLKIYIDNGGIGLEAELQNGIDEMLKVLQDKNYKLNEDIFWIKDEKAEHNEIAWSKRAPTFIKFLFDKI</sequence>
<dbReference type="EMBL" id="DSVI01000019">
    <property type="protein sequence ID" value="HGT48719.1"/>
    <property type="molecule type" value="Genomic_DNA"/>
</dbReference>
<dbReference type="Gene3D" id="2.60.40.10">
    <property type="entry name" value="Immunoglobulins"/>
    <property type="match status" value="1"/>
</dbReference>
<dbReference type="SUPFAM" id="SSF53474">
    <property type="entry name" value="alpha/beta-Hydrolases"/>
    <property type="match status" value="1"/>
</dbReference>
<dbReference type="PROSITE" id="PS51166">
    <property type="entry name" value="CBM20"/>
    <property type="match status" value="1"/>
</dbReference>
<dbReference type="SMART" id="SM01065">
    <property type="entry name" value="CBM_2"/>
    <property type="match status" value="1"/>
</dbReference>
<dbReference type="InterPro" id="IPR013784">
    <property type="entry name" value="Carb-bd-like_fold"/>
</dbReference>
<dbReference type="InterPro" id="IPR050583">
    <property type="entry name" value="Mycobacterial_A85_antigen"/>
</dbReference>
<name>A0A832DMD1_9BACT</name>
<proteinExistence type="predicted"/>
<evidence type="ECO:0000313" key="2">
    <source>
        <dbReference type="EMBL" id="HGT48719.1"/>
    </source>
</evidence>
<dbReference type="GO" id="GO:0016301">
    <property type="term" value="F:kinase activity"/>
    <property type="evidence" value="ECO:0007669"/>
    <property type="project" value="UniProtKB-KW"/>
</dbReference>
<protein>
    <submittedName>
        <fullName evidence="2">Histidine kinase</fullName>
    </submittedName>
</protein>
<dbReference type="Gene3D" id="3.40.50.1820">
    <property type="entry name" value="alpha/beta hydrolase"/>
    <property type="match status" value="1"/>
</dbReference>
<dbReference type="Pfam" id="PF00686">
    <property type="entry name" value="CBM_20"/>
    <property type="match status" value="1"/>
</dbReference>
<feature type="domain" description="CBM20" evidence="1">
    <location>
        <begin position="43"/>
        <end position="148"/>
    </location>
</feature>
<comment type="caution">
    <text evidence="2">The sequence shown here is derived from an EMBL/GenBank/DDBJ whole genome shotgun (WGS) entry which is preliminary data.</text>
</comment>
<dbReference type="InterPro" id="IPR013783">
    <property type="entry name" value="Ig-like_fold"/>
</dbReference>
<dbReference type="Pfam" id="PF00756">
    <property type="entry name" value="Esterase"/>
    <property type="match status" value="1"/>
</dbReference>
<dbReference type="InterPro" id="IPR029058">
    <property type="entry name" value="AB_hydrolase_fold"/>
</dbReference>
<dbReference type="InterPro" id="IPR002044">
    <property type="entry name" value="CBM20"/>
</dbReference>
<keyword evidence="2" id="KW-0808">Transferase</keyword>
<dbReference type="InterPro" id="IPR000801">
    <property type="entry name" value="Esterase-like"/>
</dbReference>
<dbReference type="PANTHER" id="PTHR48098">
    <property type="entry name" value="ENTEROCHELIN ESTERASE-RELATED"/>
    <property type="match status" value="1"/>
</dbReference>
<dbReference type="GO" id="GO:2001070">
    <property type="term" value="F:starch binding"/>
    <property type="evidence" value="ECO:0007669"/>
    <property type="project" value="InterPro"/>
</dbReference>
<reference evidence="2" key="1">
    <citation type="journal article" date="2020" name="mSystems">
        <title>Genome- and Community-Level Interaction Insights into Carbon Utilization and Element Cycling Functions of Hydrothermarchaeota in Hydrothermal Sediment.</title>
        <authorList>
            <person name="Zhou Z."/>
            <person name="Liu Y."/>
            <person name="Xu W."/>
            <person name="Pan J."/>
            <person name="Luo Z.H."/>
            <person name="Li M."/>
        </authorList>
    </citation>
    <scope>NUCLEOTIDE SEQUENCE [LARGE SCALE GENOMIC DNA]</scope>
    <source>
        <strain evidence="2">SpSt-500</strain>
    </source>
</reference>
<evidence type="ECO:0000259" key="1">
    <source>
        <dbReference type="PROSITE" id="PS51166"/>
    </source>
</evidence>
<dbReference type="PANTHER" id="PTHR48098:SF6">
    <property type="entry name" value="FERRI-BACILLIBACTIN ESTERASE BESA"/>
    <property type="match status" value="1"/>
</dbReference>
<gene>
    <name evidence="2" type="ORF">ENS56_11830</name>
</gene>
<dbReference type="SUPFAM" id="SSF49452">
    <property type="entry name" value="Starch-binding domain-like"/>
    <property type="match status" value="1"/>
</dbReference>